<protein>
    <recommendedName>
        <fullName evidence="3">UDP-N-acetylglucosamine transferase subunit ALG14</fullName>
    </recommendedName>
</protein>
<dbReference type="PANTHER" id="PTHR12154">
    <property type="entry name" value="GLYCOSYL TRANSFERASE-RELATED"/>
    <property type="match status" value="1"/>
</dbReference>
<comment type="similarity">
    <text evidence="2">Belongs to the ALG14 family.</text>
</comment>
<sequence>MRHSRPPNLKEKLVGNEKPKIRLCSVIGSGGHTTEMLAVMEQLGEHYSNRVYIVADTDRLGETKVLHFERSRASGTFEIVYVPRSREVGQSYFTSVYTTIRAILYSFMIIWQARPDVLLCNGPGTCLPICIVAFLYDLFRLRNTRIFFIESTCRVKSLSLTAIILYHLRIPDSILVQWPDLVKLYPRTEYIGRLS</sequence>
<feature type="transmembrane region" description="Helical" evidence="8">
    <location>
        <begin position="117"/>
        <end position="139"/>
    </location>
</feature>
<evidence type="ECO:0000256" key="6">
    <source>
        <dbReference type="ARBA" id="ARBA00022989"/>
    </source>
</evidence>
<evidence type="ECO:0000256" key="8">
    <source>
        <dbReference type="SAM" id="Phobius"/>
    </source>
</evidence>
<dbReference type="Pfam" id="PF08660">
    <property type="entry name" value="Alg14"/>
    <property type="match status" value="1"/>
</dbReference>
<evidence type="ECO:0000313" key="10">
    <source>
        <dbReference type="WBParaSite" id="ACRNAN_scaffold1963.g33109.t1"/>
    </source>
</evidence>
<keyword evidence="7 8" id="KW-0472">Membrane</keyword>
<reference evidence="10" key="1">
    <citation type="submission" date="2022-11" db="UniProtKB">
        <authorList>
            <consortium name="WormBaseParasite"/>
        </authorList>
    </citation>
    <scope>IDENTIFICATION</scope>
</reference>
<dbReference type="AlphaFoldDB" id="A0A914D8K2"/>
<dbReference type="WBParaSite" id="ACRNAN_scaffold1963.g33109.t1">
    <property type="protein sequence ID" value="ACRNAN_scaffold1963.g33109.t1"/>
    <property type="gene ID" value="ACRNAN_scaffold1963.g33109"/>
</dbReference>
<evidence type="ECO:0000256" key="4">
    <source>
        <dbReference type="ARBA" id="ARBA00022692"/>
    </source>
</evidence>
<evidence type="ECO:0000256" key="5">
    <source>
        <dbReference type="ARBA" id="ARBA00022824"/>
    </source>
</evidence>
<evidence type="ECO:0000256" key="7">
    <source>
        <dbReference type="ARBA" id="ARBA00023136"/>
    </source>
</evidence>
<dbReference type="GO" id="GO:0043541">
    <property type="term" value="C:UDP-N-acetylglucosamine transferase complex"/>
    <property type="evidence" value="ECO:0007669"/>
    <property type="project" value="TreeGrafter"/>
</dbReference>
<accession>A0A914D8K2</accession>
<comment type="subcellular location">
    <subcellularLocation>
        <location evidence="1">Endoplasmic reticulum membrane</location>
        <topology evidence="1">Single-pass membrane protein</topology>
    </subcellularLocation>
</comment>
<evidence type="ECO:0000256" key="1">
    <source>
        <dbReference type="ARBA" id="ARBA00004389"/>
    </source>
</evidence>
<dbReference type="InterPro" id="IPR013969">
    <property type="entry name" value="Oligosacch_biosynth_Alg14"/>
</dbReference>
<dbReference type="GO" id="GO:0004577">
    <property type="term" value="F:N-acetylglucosaminyldiphosphodolichol N-acetylglucosaminyltransferase activity"/>
    <property type="evidence" value="ECO:0007669"/>
    <property type="project" value="TreeGrafter"/>
</dbReference>
<keyword evidence="6 8" id="KW-1133">Transmembrane helix</keyword>
<evidence type="ECO:0000256" key="2">
    <source>
        <dbReference type="ARBA" id="ARBA00009731"/>
    </source>
</evidence>
<evidence type="ECO:0000313" key="9">
    <source>
        <dbReference type="Proteomes" id="UP000887540"/>
    </source>
</evidence>
<keyword evidence="9" id="KW-1185">Reference proteome</keyword>
<organism evidence="9 10">
    <name type="scientific">Acrobeloides nanus</name>
    <dbReference type="NCBI Taxonomy" id="290746"/>
    <lineage>
        <taxon>Eukaryota</taxon>
        <taxon>Metazoa</taxon>
        <taxon>Ecdysozoa</taxon>
        <taxon>Nematoda</taxon>
        <taxon>Chromadorea</taxon>
        <taxon>Rhabditida</taxon>
        <taxon>Tylenchina</taxon>
        <taxon>Cephalobomorpha</taxon>
        <taxon>Cephaloboidea</taxon>
        <taxon>Cephalobidae</taxon>
        <taxon>Acrobeloides</taxon>
    </lineage>
</organism>
<keyword evidence="4 8" id="KW-0812">Transmembrane</keyword>
<proteinExistence type="inferred from homology"/>
<dbReference type="Proteomes" id="UP000887540">
    <property type="component" value="Unplaced"/>
</dbReference>
<keyword evidence="5" id="KW-0256">Endoplasmic reticulum</keyword>
<dbReference type="Gene3D" id="3.40.50.2000">
    <property type="entry name" value="Glycogen Phosphorylase B"/>
    <property type="match status" value="1"/>
</dbReference>
<name>A0A914D8K2_9BILA</name>
<dbReference type="GO" id="GO:0006488">
    <property type="term" value="P:dolichol-linked oligosaccharide biosynthetic process"/>
    <property type="evidence" value="ECO:0007669"/>
    <property type="project" value="InterPro"/>
</dbReference>
<evidence type="ECO:0000256" key="3">
    <source>
        <dbReference type="ARBA" id="ARBA00017467"/>
    </source>
</evidence>
<dbReference type="PANTHER" id="PTHR12154:SF4">
    <property type="entry name" value="UDP-N-ACETYLGLUCOSAMINE TRANSFERASE SUBUNIT ALG14 HOMOLOG"/>
    <property type="match status" value="1"/>
</dbReference>
<dbReference type="SUPFAM" id="SSF53756">
    <property type="entry name" value="UDP-Glycosyltransferase/glycogen phosphorylase"/>
    <property type="match status" value="1"/>
</dbReference>